<keyword evidence="2" id="KW-1185">Reference proteome</keyword>
<name>A0A834LT13_RHOSS</name>
<comment type="caution">
    <text evidence="1">The sequence shown here is derived from an EMBL/GenBank/DDBJ whole genome shotgun (WGS) entry which is preliminary data.</text>
</comment>
<dbReference type="EMBL" id="WJXA01000003">
    <property type="protein sequence ID" value="KAF7147059.1"/>
    <property type="molecule type" value="Genomic_DNA"/>
</dbReference>
<evidence type="ECO:0000313" key="1">
    <source>
        <dbReference type="EMBL" id="KAF7147059.1"/>
    </source>
</evidence>
<reference evidence="1" key="1">
    <citation type="submission" date="2019-11" db="EMBL/GenBank/DDBJ databases">
        <authorList>
            <person name="Liu Y."/>
            <person name="Hou J."/>
            <person name="Li T.-Q."/>
            <person name="Guan C.-H."/>
            <person name="Wu X."/>
            <person name="Wu H.-Z."/>
            <person name="Ling F."/>
            <person name="Zhang R."/>
            <person name="Shi X.-G."/>
            <person name="Ren J.-P."/>
            <person name="Chen E.-F."/>
            <person name="Sun J.-M."/>
        </authorList>
    </citation>
    <scope>NUCLEOTIDE SEQUENCE</scope>
    <source>
        <strain evidence="1">Adult_tree_wgs_1</strain>
        <tissue evidence="1">Leaves</tissue>
    </source>
</reference>
<proteinExistence type="predicted"/>
<organism evidence="1 2">
    <name type="scientific">Rhododendron simsii</name>
    <name type="common">Sims's rhododendron</name>
    <dbReference type="NCBI Taxonomy" id="118357"/>
    <lineage>
        <taxon>Eukaryota</taxon>
        <taxon>Viridiplantae</taxon>
        <taxon>Streptophyta</taxon>
        <taxon>Embryophyta</taxon>
        <taxon>Tracheophyta</taxon>
        <taxon>Spermatophyta</taxon>
        <taxon>Magnoliopsida</taxon>
        <taxon>eudicotyledons</taxon>
        <taxon>Gunneridae</taxon>
        <taxon>Pentapetalae</taxon>
        <taxon>asterids</taxon>
        <taxon>Ericales</taxon>
        <taxon>Ericaceae</taxon>
        <taxon>Ericoideae</taxon>
        <taxon>Rhodoreae</taxon>
        <taxon>Rhododendron</taxon>
    </lineage>
</organism>
<sequence length="157" mass="18179">MNLFLPATPWTILETKIRLLDAVEDCEKLSEQKDMCLQKLRSIHLEVLFLLFKCLPFHATPLLSFSNGAVEELQICYYKDFKGQEKDRMVSYELIHWLVRKAMYLGSSRMGPSHPRLMDAAAKGALQAEKLASRFKIGKEADKWTATNFHPYLPWET</sequence>
<evidence type="ECO:0000313" key="2">
    <source>
        <dbReference type="Proteomes" id="UP000626092"/>
    </source>
</evidence>
<accession>A0A834LT13</accession>
<gene>
    <name evidence="1" type="ORF">RHSIM_Rhsim03G0100400</name>
</gene>
<dbReference type="AlphaFoldDB" id="A0A834LT13"/>
<dbReference type="OrthoDB" id="414463at2759"/>
<protein>
    <submittedName>
        <fullName evidence="1">Uncharacterized protein</fullName>
    </submittedName>
</protein>
<dbReference type="Proteomes" id="UP000626092">
    <property type="component" value="Unassembled WGS sequence"/>
</dbReference>